<proteinExistence type="predicted"/>
<dbReference type="InterPro" id="IPR002110">
    <property type="entry name" value="Ankyrin_rpt"/>
</dbReference>
<evidence type="ECO:0000256" key="2">
    <source>
        <dbReference type="ARBA" id="ARBA00023043"/>
    </source>
</evidence>
<feature type="repeat" description="ANK" evidence="3">
    <location>
        <begin position="322"/>
        <end position="354"/>
    </location>
</feature>
<comment type="caution">
    <text evidence="4">The sequence shown here is derived from an EMBL/GenBank/DDBJ whole genome shotgun (WGS) entry which is preliminary data.</text>
</comment>
<keyword evidence="5" id="KW-1185">Reference proteome</keyword>
<feature type="repeat" description="ANK" evidence="3">
    <location>
        <begin position="355"/>
        <end position="387"/>
    </location>
</feature>
<dbReference type="SUPFAM" id="SSF52540">
    <property type="entry name" value="P-loop containing nucleoside triphosphate hydrolases"/>
    <property type="match status" value="1"/>
</dbReference>
<protein>
    <submittedName>
        <fullName evidence="4">Uncharacterized protein</fullName>
    </submittedName>
</protein>
<keyword evidence="2 3" id="KW-0040">ANK repeat</keyword>
<sequence length="515" mass="53900">MYALKLKAPLAGMEGARAEVQDIAISLNMYMWQDVVTATEQHSGISGGERKRANIGVGLVGFSPVLFLDEPTSGMDAAGAYAISKILQTMAHDKAMNIIAVMHMPRQDSFSLFDHVLMLAGNGSQMFEGSPDECRSYFIDCLKFGEQNDAVASTKNIIVDTKAYKVTDYQAKAMHADLLSTGELLVGGYSLQTRLSVAMKILYGLYHTAFTIGAVQGTGWRVTDVPGNTSRAYVVLAVLSSIVHLRTFSDLEYIEDGWTPLHLACKADVTGAANALLQYGANVGALNQDGRTPLHVAAQWGSVEVVAVLLQAGANKDAADESGATPLSLASQSGHVEVAEALIGAGADVQAAMTGGATPLYIASQEGFAPVVEKLLRAGADASRAKQDGWNPLHAACWKGHVKVVRLLLAAGASTSVALPDGATPLYIACQSGHVEVVEELIGAGADVHAAMTDGTTPIRAAAYGGHVAVMRALLLAEGVDEEAGSEVGATTNVCFVAATTLHGTDKGGVRFAKR</sequence>
<dbReference type="Pfam" id="PF12796">
    <property type="entry name" value="Ank_2"/>
    <property type="match status" value="3"/>
</dbReference>
<reference evidence="5" key="1">
    <citation type="journal article" date="2016" name="Nat. Commun.">
        <title>The Gonium pectorale genome demonstrates co-option of cell cycle regulation during the evolution of multicellularity.</title>
        <authorList>
            <person name="Hanschen E.R."/>
            <person name="Marriage T.N."/>
            <person name="Ferris P.J."/>
            <person name="Hamaji T."/>
            <person name="Toyoda A."/>
            <person name="Fujiyama A."/>
            <person name="Neme R."/>
            <person name="Noguchi H."/>
            <person name="Minakuchi Y."/>
            <person name="Suzuki M."/>
            <person name="Kawai-Toyooka H."/>
            <person name="Smith D.R."/>
            <person name="Sparks H."/>
            <person name="Anderson J."/>
            <person name="Bakaric R."/>
            <person name="Luria V."/>
            <person name="Karger A."/>
            <person name="Kirschner M.W."/>
            <person name="Durand P.M."/>
            <person name="Michod R.E."/>
            <person name="Nozaki H."/>
            <person name="Olson B.J."/>
        </authorList>
    </citation>
    <scope>NUCLEOTIDE SEQUENCE [LARGE SCALE GENOMIC DNA]</scope>
    <source>
        <strain evidence="5">NIES-2863</strain>
    </source>
</reference>
<dbReference type="OrthoDB" id="1720926at2759"/>
<dbReference type="EMBL" id="LSYV01000067">
    <property type="protein sequence ID" value="KXZ44526.1"/>
    <property type="molecule type" value="Genomic_DNA"/>
</dbReference>
<dbReference type="PROSITE" id="PS50088">
    <property type="entry name" value="ANK_REPEAT"/>
    <property type="match status" value="7"/>
</dbReference>
<feature type="repeat" description="ANK" evidence="3">
    <location>
        <begin position="454"/>
        <end position="487"/>
    </location>
</feature>
<dbReference type="SMART" id="SM00248">
    <property type="entry name" value="ANK"/>
    <property type="match status" value="7"/>
</dbReference>
<gene>
    <name evidence="4" type="ORF">GPECTOR_66g254</name>
</gene>
<dbReference type="PANTHER" id="PTHR24198:SF194">
    <property type="entry name" value="INVERSIN-A"/>
    <property type="match status" value="1"/>
</dbReference>
<organism evidence="4 5">
    <name type="scientific">Gonium pectorale</name>
    <name type="common">Green alga</name>
    <dbReference type="NCBI Taxonomy" id="33097"/>
    <lineage>
        <taxon>Eukaryota</taxon>
        <taxon>Viridiplantae</taxon>
        <taxon>Chlorophyta</taxon>
        <taxon>core chlorophytes</taxon>
        <taxon>Chlorophyceae</taxon>
        <taxon>CS clade</taxon>
        <taxon>Chlamydomonadales</taxon>
        <taxon>Volvocaceae</taxon>
        <taxon>Gonium</taxon>
    </lineage>
</organism>
<feature type="repeat" description="ANK" evidence="3">
    <location>
        <begin position="289"/>
        <end position="321"/>
    </location>
</feature>
<feature type="repeat" description="ANK" evidence="3">
    <location>
        <begin position="256"/>
        <end position="288"/>
    </location>
</feature>
<accession>A0A150G3R9</accession>
<dbReference type="Proteomes" id="UP000075714">
    <property type="component" value="Unassembled WGS sequence"/>
</dbReference>
<dbReference type="AlphaFoldDB" id="A0A150G3R9"/>
<keyword evidence="1" id="KW-0677">Repeat</keyword>
<evidence type="ECO:0000313" key="4">
    <source>
        <dbReference type="EMBL" id="KXZ44526.1"/>
    </source>
</evidence>
<feature type="repeat" description="ANK" evidence="3">
    <location>
        <begin position="388"/>
        <end position="420"/>
    </location>
</feature>
<dbReference type="PANTHER" id="PTHR24198">
    <property type="entry name" value="ANKYRIN REPEAT AND PROTEIN KINASE DOMAIN-CONTAINING PROTEIN"/>
    <property type="match status" value="1"/>
</dbReference>
<evidence type="ECO:0000256" key="1">
    <source>
        <dbReference type="ARBA" id="ARBA00022737"/>
    </source>
</evidence>
<evidence type="ECO:0000256" key="3">
    <source>
        <dbReference type="PROSITE-ProRule" id="PRU00023"/>
    </source>
</evidence>
<dbReference type="STRING" id="33097.A0A150G3R9"/>
<dbReference type="Gene3D" id="1.25.40.20">
    <property type="entry name" value="Ankyrin repeat-containing domain"/>
    <property type="match status" value="4"/>
</dbReference>
<dbReference type="InterPro" id="IPR027417">
    <property type="entry name" value="P-loop_NTPase"/>
</dbReference>
<dbReference type="PRINTS" id="PR01415">
    <property type="entry name" value="ANKYRIN"/>
</dbReference>
<dbReference type="InterPro" id="IPR036770">
    <property type="entry name" value="Ankyrin_rpt-contain_sf"/>
</dbReference>
<evidence type="ECO:0000313" key="5">
    <source>
        <dbReference type="Proteomes" id="UP000075714"/>
    </source>
</evidence>
<dbReference type="PROSITE" id="PS50297">
    <property type="entry name" value="ANK_REP_REGION"/>
    <property type="match status" value="6"/>
</dbReference>
<dbReference type="SUPFAM" id="SSF48403">
    <property type="entry name" value="Ankyrin repeat"/>
    <property type="match status" value="1"/>
</dbReference>
<dbReference type="Gene3D" id="3.40.50.300">
    <property type="entry name" value="P-loop containing nucleotide triphosphate hydrolases"/>
    <property type="match status" value="1"/>
</dbReference>
<name>A0A150G3R9_GONPE</name>
<feature type="repeat" description="ANK" evidence="3">
    <location>
        <begin position="421"/>
        <end position="453"/>
    </location>
</feature>